<dbReference type="NCBIfam" id="TIGR04123">
    <property type="entry name" value="P_estr_lig_assc"/>
    <property type="match status" value="1"/>
</dbReference>
<dbReference type="Proteomes" id="UP000199093">
    <property type="component" value="Unassembled WGS sequence"/>
</dbReference>
<accession>A0A1G8SGY8</accession>
<reference evidence="3" key="1">
    <citation type="submission" date="2016-10" db="EMBL/GenBank/DDBJ databases">
        <authorList>
            <person name="Varghese N."/>
            <person name="Submissions S."/>
        </authorList>
    </citation>
    <scope>NUCLEOTIDE SEQUENCE [LARGE SCALE GENOMIC DNA]</scope>
    <source>
        <strain evidence="3">DSM 26424</strain>
    </source>
</reference>
<dbReference type="STRING" id="555512.SAMN04487993_102462"/>
<dbReference type="Pfam" id="PF00149">
    <property type="entry name" value="Metallophos"/>
    <property type="match status" value="1"/>
</dbReference>
<evidence type="ECO:0000313" key="2">
    <source>
        <dbReference type="EMBL" id="SDJ28413.1"/>
    </source>
</evidence>
<dbReference type="SUPFAM" id="SSF56300">
    <property type="entry name" value="Metallo-dependent phosphatases"/>
    <property type="match status" value="1"/>
</dbReference>
<dbReference type="PANTHER" id="PTHR39323">
    <property type="entry name" value="BLR1149 PROTEIN"/>
    <property type="match status" value="1"/>
</dbReference>
<gene>
    <name evidence="2" type="ORF">SAMN04487993_102462</name>
</gene>
<evidence type="ECO:0000313" key="3">
    <source>
        <dbReference type="Proteomes" id="UP000199093"/>
    </source>
</evidence>
<dbReference type="AlphaFoldDB" id="A0A1G8SGY8"/>
<organism evidence="2 3">
    <name type="scientific">Salipiger marinus</name>
    <dbReference type="NCBI Taxonomy" id="555512"/>
    <lineage>
        <taxon>Bacteria</taxon>
        <taxon>Pseudomonadati</taxon>
        <taxon>Pseudomonadota</taxon>
        <taxon>Alphaproteobacteria</taxon>
        <taxon>Rhodobacterales</taxon>
        <taxon>Roseobacteraceae</taxon>
        <taxon>Salipiger</taxon>
    </lineage>
</organism>
<dbReference type="Gene3D" id="3.60.21.10">
    <property type="match status" value="1"/>
</dbReference>
<feature type="domain" description="Calcineurin-like phosphoesterase" evidence="1">
    <location>
        <begin position="39"/>
        <end position="135"/>
    </location>
</feature>
<dbReference type="InterPro" id="IPR029052">
    <property type="entry name" value="Metallo-depent_PP-like"/>
</dbReference>
<evidence type="ECO:0000259" key="1">
    <source>
        <dbReference type="Pfam" id="PF00149"/>
    </source>
</evidence>
<name>A0A1G8SGY8_9RHOB</name>
<proteinExistence type="predicted"/>
<keyword evidence="3" id="KW-1185">Reference proteome</keyword>
<sequence length="234" mass="24872">MRSAAGSGIERIMNGHGFSFGGAALQALGSGALWWPAERLLVVSDLHFGKSARLAAVGGAALPPYEGRETLLRLEADLEATGARRVICLGDSFDAAGVESLLPEAERLWIARLQAGRDWVWIEGNHDPGPVALGGTHLAELRLAGLVFRHIATPEAAGEVSGHYHPKARLVLRGRVLSRPCFLMDARRLILPAYGAYAGGLRSDSPVLDALMGPEAVAVLTGPQPVALPMPRRR</sequence>
<dbReference type="PANTHER" id="PTHR39323:SF1">
    <property type="entry name" value="BLR1149 PROTEIN"/>
    <property type="match status" value="1"/>
</dbReference>
<dbReference type="EMBL" id="FNEJ01000024">
    <property type="protein sequence ID" value="SDJ28413.1"/>
    <property type="molecule type" value="Genomic_DNA"/>
</dbReference>
<dbReference type="InterPro" id="IPR026336">
    <property type="entry name" value="PdeM-like"/>
</dbReference>
<protein>
    <submittedName>
        <fullName evidence="2">Putative phosphoesterase</fullName>
    </submittedName>
</protein>
<dbReference type="GO" id="GO:0016787">
    <property type="term" value="F:hydrolase activity"/>
    <property type="evidence" value="ECO:0007669"/>
    <property type="project" value="InterPro"/>
</dbReference>
<dbReference type="InterPro" id="IPR004843">
    <property type="entry name" value="Calcineurin-like_PHP"/>
</dbReference>